<organism evidence="8 9">
    <name type="scientific">Litoribacter ruber</name>
    <dbReference type="NCBI Taxonomy" id="702568"/>
    <lineage>
        <taxon>Bacteria</taxon>
        <taxon>Pseudomonadati</taxon>
        <taxon>Bacteroidota</taxon>
        <taxon>Cytophagia</taxon>
        <taxon>Cytophagales</taxon>
        <taxon>Cyclobacteriaceae</taxon>
        <taxon>Litoribacter</taxon>
    </lineage>
</organism>
<evidence type="ECO:0000256" key="1">
    <source>
        <dbReference type="ARBA" id="ARBA00004141"/>
    </source>
</evidence>
<reference evidence="8 9" key="1">
    <citation type="submission" date="2021-05" db="EMBL/GenBank/DDBJ databases">
        <authorList>
            <person name="Zhang Z.D."/>
            <person name="Osman G."/>
        </authorList>
    </citation>
    <scope>NUCLEOTIDE SEQUENCE [LARGE SCALE GENOMIC DNA]</scope>
    <source>
        <strain evidence="8 9">KCTC 32217</strain>
    </source>
</reference>
<feature type="transmembrane region" description="Helical" evidence="7">
    <location>
        <begin position="154"/>
        <end position="173"/>
    </location>
</feature>
<feature type="transmembrane region" description="Helical" evidence="7">
    <location>
        <begin position="12"/>
        <end position="33"/>
    </location>
</feature>
<dbReference type="EMBL" id="JAHCMY010000005">
    <property type="protein sequence ID" value="MBS9524426.1"/>
    <property type="molecule type" value="Genomic_DNA"/>
</dbReference>
<evidence type="ECO:0000256" key="7">
    <source>
        <dbReference type="SAM" id="Phobius"/>
    </source>
</evidence>
<feature type="transmembrane region" description="Helical" evidence="7">
    <location>
        <begin position="237"/>
        <end position="259"/>
    </location>
</feature>
<dbReference type="NCBIfam" id="NF037982">
    <property type="entry name" value="Nramp_1"/>
    <property type="match status" value="1"/>
</dbReference>
<dbReference type="Proteomes" id="UP001319104">
    <property type="component" value="Unassembled WGS sequence"/>
</dbReference>
<dbReference type="GO" id="GO:0034755">
    <property type="term" value="P:iron ion transmembrane transport"/>
    <property type="evidence" value="ECO:0007669"/>
    <property type="project" value="TreeGrafter"/>
</dbReference>
<dbReference type="RefSeq" id="WP_213945292.1">
    <property type="nucleotide sequence ID" value="NZ_JAHCMY010000005.1"/>
</dbReference>
<dbReference type="InterPro" id="IPR001046">
    <property type="entry name" value="NRAMP_fam"/>
</dbReference>
<evidence type="ECO:0000256" key="4">
    <source>
        <dbReference type="ARBA" id="ARBA00022847"/>
    </source>
</evidence>
<feature type="transmembrane region" description="Helical" evidence="7">
    <location>
        <begin position="279"/>
        <end position="305"/>
    </location>
</feature>
<keyword evidence="9" id="KW-1185">Reference proteome</keyword>
<keyword evidence="5 7" id="KW-1133">Transmembrane helix</keyword>
<evidence type="ECO:0000313" key="8">
    <source>
        <dbReference type="EMBL" id="MBS9524426.1"/>
    </source>
</evidence>
<feature type="transmembrane region" description="Helical" evidence="7">
    <location>
        <begin position="317"/>
        <end position="337"/>
    </location>
</feature>
<accession>A0AAP2CJN9</accession>
<feature type="transmembrane region" description="Helical" evidence="7">
    <location>
        <begin position="39"/>
        <end position="58"/>
    </location>
</feature>
<name>A0AAP2CJN9_9BACT</name>
<dbReference type="GO" id="GO:0015293">
    <property type="term" value="F:symporter activity"/>
    <property type="evidence" value="ECO:0007669"/>
    <property type="project" value="UniProtKB-KW"/>
</dbReference>
<sequence>MKRTLKEYIGPGPLIAAAFIGPGTVTVCTIAGVSYGYELLWAIFFSVLITIVFQEMSSRIGLATQLGLANLLGQTIHNRLLRIFGIGLVILAIFLGNAAYEAGNIGGAALGAALLLDLPPIHASNFTINLYSLFIGLIALILLLLGSYQAIQKILTTLVILMSLTFLTAAIMTKPSFHDLFAGFSPTVNSRNIITVVALLGTTVVPYNLFLHSALVAKKWKSTSDLKLVRVDTMVSIALGGLISGAIVITAAGGTAMEVESAADLALGLEPTFGILAKYLISAGLLAAGVTSAMTAPLAGALVLTGCFGLSQDFRTLPMRLSMGFIVLLGLIFASLGMRPVQLITFAQLANGVLLPLIATYILVVINEKKLLGKLVNSPLQNLWGIACWLLTLLLGMGSLLKVMGIW</sequence>
<feature type="transmembrane region" description="Helical" evidence="7">
    <location>
        <begin position="386"/>
        <end position="406"/>
    </location>
</feature>
<feature type="transmembrane region" description="Helical" evidence="7">
    <location>
        <begin position="343"/>
        <end position="366"/>
    </location>
</feature>
<dbReference type="GO" id="GO:0015086">
    <property type="term" value="F:cadmium ion transmembrane transporter activity"/>
    <property type="evidence" value="ECO:0007669"/>
    <property type="project" value="TreeGrafter"/>
</dbReference>
<keyword evidence="2" id="KW-0813">Transport</keyword>
<dbReference type="AlphaFoldDB" id="A0AAP2CJN9"/>
<evidence type="ECO:0000256" key="6">
    <source>
        <dbReference type="ARBA" id="ARBA00023136"/>
    </source>
</evidence>
<comment type="caution">
    <text evidence="8">The sequence shown here is derived from an EMBL/GenBank/DDBJ whole genome shotgun (WGS) entry which is preliminary data.</text>
</comment>
<proteinExistence type="predicted"/>
<keyword evidence="6 7" id="KW-0472">Membrane</keyword>
<protein>
    <submittedName>
        <fullName evidence="8">Nramp family divalent metal transporter</fullName>
    </submittedName>
</protein>
<dbReference type="PANTHER" id="PTHR11706">
    <property type="entry name" value="SOLUTE CARRIER PROTEIN FAMILY 11 MEMBER"/>
    <property type="match status" value="1"/>
</dbReference>
<dbReference type="GO" id="GO:0005384">
    <property type="term" value="F:manganese ion transmembrane transporter activity"/>
    <property type="evidence" value="ECO:0007669"/>
    <property type="project" value="TreeGrafter"/>
</dbReference>
<keyword evidence="3 7" id="KW-0812">Transmembrane</keyword>
<comment type="subcellular location">
    <subcellularLocation>
        <location evidence="1">Membrane</location>
        <topology evidence="1">Multi-pass membrane protein</topology>
    </subcellularLocation>
</comment>
<dbReference type="PANTHER" id="PTHR11706:SF33">
    <property type="entry name" value="NATURAL RESISTANCE-ASSOCIATED MACROPHAGE PROTEIN 2"/>
    <property type="match status" value="1"/>
</dbReference>
<feature type="transmembrane region" description="Helical" evidence="7">
    <location>
        <begin position="128"/>
        <end position="147"/>
    </location>
</feature>
<dbReference type="Pfam" id="PF01566">
    <property type="entry name" value="Nramp"/>
    <property type="match status" value="1"/>
</dbReference>
<feature type="transmembrane region" description="Helical" evidence="7">
    <location>
        <begin position="79"/>
        <end position="100"/>
    </location>
</feature>
<evidence type="ECO:0000256" key="3">
    <source>
        <dbReference type="ARBA" id="ARBA00022692"/>
    </source>
</evidence>
<evidence type="ECO:0000256" key="2">
    <source>
        <dbReference type="ARBA" id="ARBA00022448"/>
    </source>
</evidence>
<dbReference type="GO" id="GO:0005886">
    <property type="term" value="C:plasma membrane"/>
    <property type="evidence" value="ECO:0007669"/>
    <property type="project" value="TreeGrafter"/>
</dbReference>
<feature type="transmembrane region" description="Helical" evidence="7">
    <location>
        <begin position="193"/>
        <end position="216"/>
    </location>
</feature>
<evidence type="ECO:0000313" key="9">
    <source>
        <dbReference type="Proteomes" id="UP001319104"/>
    </source>
</evidence>
<evidence type="ECO:0000256" key="5">
    <source>
        <dbReference type="ARBA" id="ARBA00022989"/>
    </source>
</evidence>
<gene>
    <name evidence="8" type="ORF">KI659_10405</name>
</gene>
<keyword evidence="4" id="KW-0769">Symport</keyword>